<proteinExistence type="predicted"/>
<evidence type="ECO:0000256" key="1">
    <source>
        <dbReference type="SAM" id="SignalP"/>
    </source>
</evidence>
<evidence type="ECO:0000313" key="3">
    <source>
        <dbReference type="Proteomes" id="UP001189429"/>
    </source>
</evidence>
<dbReference type="EMBL" id="CAUYUJ010003625">
    <property type="protein sequence ID" value="CAK0806075.1"/>
    <property type="molecule type" value="Genomic_DNA"/>
</dbReference>
<comment type="caution">
    <text evidence="2">The sequence shown here is derived from an EMBL/GenBank/DDBJ whole genome shotgun (WGS) entry which is preliminary data.</text>
</comment>
<organism evidence="2 3">
    <name type="scientific">Prorocentrum cordatum</name>
    <dbReference type="NCBI Taxonomy" id="2364126"/>
    <lineage>
        <taxon>Eukaryota</taxon>
        <taxon>Sar</taxon>
        <taxon>Alveolata</taxon>
        <taxon>Dinophyceae</taxon>
        <taxon>Prorocentrales</taxon>
        <taxon>Prorocentraceae</taxon>
        <taxon>Prorocentrum</taxon>
    </lineage>
</organism>
<reference evidence="2" key="1">
    <citation type="submission" date="2023-10" db="EMBL/GenBank/DDBJ databases">
        <authorList>
            <person name="Chen Y."/>
            <person name="Shah S."/>
            <person name="Dougan E. K."/>
            <person name="Thang M."/>
            <person name="Chan C."/>
        </authorList>
    </citation>
    <scope>NUCLEOTIDE SEQUENCE [LARGE SCALE GENOMIC DNA]</scope>
</reference>
<name>A0ABN9QJV6_9DINO</name>
<protein>
    <submittedName>
        <fullName evidence="2">Uncharacterized protein</fullName>
    </submittedName>
</protein>
<accession>A0ABN9QJV6</accession>
<keyword evidence="1" id="KW-0732">Signal</keyword>
<feature type="chain" id="PRO_5047239008" evidence="1">
    <location>
        <begin position="20"/>
        <end position="207"/>
    </location>
</feature>
<feature type="signal peptide" evidence="1">
    <location>
        <begin position="1"/>
        <end position="19"/>
    </location>
</feature>
<sequence length="207" mass="22177">MALFCLLDVICQLGALSVASRGDAGAQTGVACVMCERMLVDCRLLRRQLVCFSTAGAEVNGFAFGCHVLCALEALAHSVELQATAVLRGYNHAANRVAEGRGSWRTKSLMTMDEVIRSRVERGMLDVIYAETASMRADGLAEGKGPNRASKVGAHFGLWGHCVRAAPEHLALPRSSCGVCLAMRGAIGIVRGPMHVPARRIPMEERV</sequence>
<gene>
    <name evidence="2" type="ORF">PCOR1329_LOCUS12434</name>
</gene>
<dbReference type="Proteomes" id="UP001189429">
    <property type="component" value="Unassembled WGS sequence"/>
</dbReference>
<evidence type="ECO:0000313" key="2">
    <source>
        <dbReference type="EMBL" id="CAK0806075.1"/>
    </source>
</evidence>
<keyword evidence="3" id="KW-1185">Reference proteome</keyword>